<evidence type="ECO:0000256" key="2">
    <source>
        <dbReference type="ARBA" id="ARBA00040066"/>
    </source>
</evidence>
<dbReference type="GO" id="GO:0005886">
    <property type="term" value="C:plasma membrane"/>
    <property type="evidence" value="ECO:0007669"/>
    <property type="project" value="TreeGrafter"/>
</dbReference>
<proteinExistence type="inferred from homology"/>
<evidence type="ECO:0000259" key="4">
    <source>
        <dbReference type="SMART" id="SM01017"/>
    </source>
</evidence>
<dbReference type="Proteomes" id="UP000509704">
    <property type="component" value="Chromosome 2"/>
</dbReference>
<dbReference type="Pfam" id="PF02752">
    <property type="entry name" value="Arrestin_C"/>
    <property type="match status" value="1"/>
</dbReference>
<name>A0A7H9AYY6_ZYGMR</name>
<feature type="region of interest" description="Disordered" evidence="3">
    <location>
        <begin position="218"/>
        <end position="248"/>
    </location>
</feature>
<dbReference type="PANTHER" id="PTHR11188">
    <property type="entry name" value="ARRESTIN DOMAIN CONTAINING PROTEIN"/>
    <property type="match status" value="1"/>
</dbReference>
<evidence type="ECO:0000313" key="6">
    <source>
        <dbReference type="Proteomes" id="UP000509704"/>
    </source>
</evidence>
<dbReference type="Pfam" id="PF00339">
    <property type="entry name" value="Arrestin_N"/>
    <property type="match status" value="1"/>
</dbReference>
<dbReference type="KEGG" id="zmk:HG535_0B05740"/>
<dbReference type="GO" id="GO:0070086">
    <property type="term" value="P:ubiquitin-dependent endocytosis"/>
    <property type="evidence" value="ECO:0007669"/>
    <property type="project" value="TreeGrafter"/>
</dbReference>
<dbReference type="RefSeq" id="XP_037143259.1">
    <property type="nucleotide sequence ID" value="XM_037287364.1"/>
</dbReference>
<evidence type="ECO:0000256" key="1">
    <source>
        <dbReference type="ARBA" id="ARBA00037950"/>
    </source>
</evidence>
<accession>A0A7H9AYY6</accession>
<dbReference type="InterPro" id="IPR050357">
    <property type="entry name" value="Arrestin_domain-protein"/>
</dbReference>
<dbReference type="GeneID" id="59235192"/>
<dbReference type="SUPFAM" id="SSF81296">
    <property type="entry name" value="E set domains"/>
    <property type="match status" value="1"/>
</dbReference>
<feature type="domain" description="Arrestin C-terminal-like" evidence="4">
    <location>
        <begin position="251"/>
        <end position="386"/>
    </location>
</feature>
<evidence type="ECO:0000313" key="5">
    <source>
        <dbReference type="EMBL" id="QLG71531.1"/>
    </source>
</evidence>
<dbReference type="GO" id="GO:0005829">
    <property type="term" value="C:cytosol"/>
    <property type="evidence" value="ECO:0007669"/>
    <property type="project" value="TreeGrafter"/>
</dbReference>
<evidence type="ECO:0000256" key="3">
    <source>
        <dbReference type="SAM" id="MobiDB-lite"/>
    </source>
</evidence>
<dbReference type="Gene3D" id="2.60.40.640">
    <property type="match status" value="2"/>
</dbReference>
<dbReference type="InterPro" id="IPR011021">
    <property type="entry name" value="Arrestin-like_N"/>
</dbReference>
<dbReference type="InterPro" id="IPR011022">
    <property type="entry name" value="Arrestin_C-like"/>
</dbReference>
<keyword evidence="6" id="KW-1185">Reference proteome</keyword>
<dbReference type="PANTHER" id="PTHR11188:SF161">
    <property type="entry name" value="PH-RESPONSE REGULATOR PROTEIN PALF_RIM8"/>
    <property type="match status" value="1"/>
</dbReference>
<sequence>MSFLSVFKKDSRAVPGSRLSQRGKHSMNFVSGYGNGISNGCVREFYIDLKEPHRIWKPEEYITGETVVSIKKDVTNVAIRLILICEIKVKLGSTAAVRRKLGERLLEKSTFLYGKEWDQDSNATVINGLTKGEHRFPFRIKVPSGRKVCSSIKFERGSIDYYLKCSIENIESNQVERPISVCESGFSVIVPRDVSLLPKPKVKTVVLQSAAMVRHASKTLGDGSSSSFTKATKSSTNSNSSANTSGSISSIDKTVTISVDISNAGFAIGEIIPVKVFVQHYKNFCRPAGLIITLARICRVSGGGKDEPMETFRKDICQTISPLYVDPETLQCSVTAYLKVPIDAFSTFTTCHKYFTFQYYVEVMVNLSQKNVIYTESKRVVGTKDTIVSEIASDLDDKASFSKLPRKFFNAVNSDRTLNDENSIESNISYQDMVNVEKLKRLNNVTGMSIETVIGTTGSKLEELPPRVEYETLSGAIEATDDLESPLTSTAASPDRSATDWLAPLYAYDKYPPAPQYTPNESISAAVDDKKELEHARLKQLESDPPTENF</sequence>
<comment type="similarity">
    <text evidence="1">Belongs to the arrestin family. PalF/RIM8 subfamily.</text>
</comment>
<dbReference type="SMART" id="SM01017">
    <property type="entry name" value="Arrestin_C"/>
    <property type="match status" value="1"/>
</dbReference>
<dbReference type="GO" id="GO:0031625">
    <property type="term" value="F:ubiquitin protein ligase binding"/>
    <property type="evidence" value="ECO:0007669"/>
    <property type="project" value="TreeGrafter"/>
</dbReference>
<reference evidence="5 6" key="1">
    <citation type="submission" date="2020-07" db="EMBL/GenBank/DDBJ databases">
        <title>The yeast mating-type switching endonuclease HO is a domesticated member of an unorthodox homing genetic element family.</title>
        <authorList>
            <person name="Coughlan A.Y."/>
            <person name="Lombardi L."/>
            <person name="Braun-Galleani S."/>
            <person name="Martos A.R."/>
            <person name="Galeote V."/>
            <person name="Bigey F."/>
            <person name="Dequin S."/>
            <person name="Byrne K.P."/>
            <person name="Wolfe K.H."/>
        </authorList>
    </citation>
    <scope>NUCLEOTIDE SEQUENCE [LARGE SCALE GENOMIC DNA]</scope>
    <source>
        <strain evidence="5 6">NRRL Y-6702</strain>
    </source>
</reference>
<dbReference type="InterPro" id="IPR014756">
    <property type="entry name" value="Ig_E-set"/>
</dbReference>
<dbReference type="AlphaFoldDB" id="A0A7H9AYY6"/>
<dbReference type="EMBL" id="CP058605">
    <property type="protein sequence ID" value="QLG71531.1"/>
    <property type="molecule type" value="Genomic_DNA"/>
</dbReference>
<dbReference type="GO" id="GO:0030674">
    <property type="term" value="F:protein-macromolecule adaptor activity"/>
    <property type="evidence" value="ECO:0007669"/>
    <property type="project" value="TreeGrafter"/>
</dbReference>
<gene>
    <name evidence="5" type="ORF">HG535_0B05740</name>
</gene>
<dbReference type="InterPro" id="IPR014752">
    <property type="entry name" value="Arrestin-like_C"/>
</dbReference>
<dbReference type="OrthoDB" id="7785529at2759"/>
<protein>
    <recommendedName>
        <fullName evidence="2">pH-response regulator protein palF/RIM8</fullName>
    </recommendedName>
</protein>
<organism evidence="5 6">
    <name type="scientific">Zygotorulaspora mrakii</name>
    <name type="common">Zygosaccharomyces mrakii</name>
    <dbReference type="NCBI Taxonomy" id="42260"/>
    <lineage>
        <taxon>Eukaryota</taxon>
        <taxon>Fungi</taxon>
        <taxon>Dikarya</taxon>
        <taxon>Ascomycota</taxon>
        <taxon>Saccharomycotina</taxon>
        <taxon>Saccharomycetes</taxon>
        <taxon>Saccharomycetales</taxon>
        <taxon>Saccharomycetaceae</taxon>
        <taxon>Zygotorulaspora</taxon>
    </lineage>
</organism>
<feature type="compositionally biased region" description="Low complexity" evidence="3">
    <location>
        <begin position="223"/>
        <end position="248"/>
    </location>
</feature>